<evidence type="ECO:0000256" key="1">
    <source>
        <dbReference type="ARBA" id="ARBA00004496"/>
    </source>
</evidence>
<keyword evidence="9 13" id="KW-0521">NADP</keyword>
<evidence type="ECO:0000256" key="3">
    <source>
        <dbReference type="ARBA" id="ARBA00005525"/>
    </source>
</evidence>
<dbReference type="PANTHER" id="PTHR11645:SF62">
    <property type="entry name" value="PYRROLINE-5-CARBOXYLATE REDUCTASE"/>
    <property type="match status" value="1"/>
</dbReference>
<evidence type="ECO:0000256" key="11">
    <source>
        <dbReference type="ARBA" id="ARBA00050547"/>
    </source>
</evidence>
<dbReference type="FunFam" id="3.40.50.720:FF:000190">
    <property type="entry name" value="Pyrroline-5-carboxylate reductase"/>
    <property type="match status" value="1"/>
</dbReference>
<feature type="binding site" evidence="13">
    <location>
        <position position="56"/>
    </location>
    <ligand>
        <name>NADPH</name>
        <dbReference type="ChEBI" id="CHEBI:57783"/>
    </ligand>
</feature>
<accession>A0A9Q0RQ57</accession>
<dbReference type="InterPro" id="IPR008927">
    <property type="entry name" value="6-PGluconate_DH-like_C_sf"/>
</dbReference>
<evidence type="ECO:0000256" key="7">
    <source>
        <dbReference type="ARBA" id="ARBA00022605"/>
    </source>
</evidence>
<dbReference type="NCBIfam" id="TIGR00112">
    <property type="entry name" value="proC"/>
    <property type="match status" value="1"/>
</dbReference>
<evidence type="ECO:0000256" key="13">
    <source>
        <dbReference type="PIRSR" id="PIRSR000193-1"/>
    </source>
</evidence>
<dbReference type="SUPFAM" id="SSF51735">
    <property type="entry name" value="NAD(P)-binding Rossmann-fold domains"/>
    <property type="match status" value="1"/>
</dbReference>
<evidence type="ECO:0000259" key="15">
    <source>
        <dbReference type="Pfam" id="PF14748"/>
    </source>
</evidence>
<keyword evidence="17" id="KW-1185">Reference proteome</keyword>
<dbReference type="Pfam" id="PF03807">
    <property type="entry name" value="F420_oxidored"/>
    <property type="match status" value="1"/>
</dbReference>
<dbReference type="GO" id="GO:0004735">
    <property type="term" value="F:pyrroline-5-carboxylate reductase activity"/>
    <property type="evidence" value="ECO:0007669"/>
    <property type="project" value="UniProtKB-EC"/>
</dbReference>
<dbReference type="Gene3D" id="1.10.3730.10">
    <property type="entry name" value="ProC C-terminal domain-like"/>
    <property type="match status" value="1"/>
</dbReference>
<organism evidence="16 17">
    <name type="scientific">Blomia tropicalis</name>
    <name type="common">Mite</name>
    <dbReference type="NCBI Taxonomy" id="40697"/>
    <lineage>
        <taxon>Eukaryota</taxon>
        <taxon>Metazoa</taxon>
        <taxon>Ecdysozoa</taxon>
        <taxon>Arthropoda</taxon>
        <taxon>Chelicerata</taxon>
        <taxon>Arachnida</taxon>
        <taxon>Acari</taxon>
        <taxon>Acariformes</taxon>
        <taxon>Sarcoptiformes</taxon>
        <taxon>Astigmata</taxon>
        <taxon>Glycyphagoidea</taxon>
        <taxon>Echimyopodidae</taxon>
        <taxon>Blomia</taxon>
    </lineage>
</organism>
<evidence type="ECO:0000256" key="9">
    <source>
        <dbReference type="ARBA" id="ARBA00022857"/>
    </source>
</evidence>
<comment type="caution">
    <text evidence="16">The sequence shown here is derived from an EMBL/GenBank/DDBJ whole genome shotgun (WGS) entry which is preliminary data.</text>
</comment>
<dbReference type="Gene3D" id="3.40.50.720">
    <property type="entry name" value="NAD(P)-binding Rossmann-like Domain"/>
    <property type="match status" value="1"/>
</dbReference>
<evidence type="ECO:0000313" key="16">
    <source>
        <dbReference type="EMBL" id="KAJ6222265.1"/>
    </source>
</evidence>
<comment type="catalytic activity">
    <reaction evidence="12">
        <text>L-proline + NADP(+) = (S)-1-pyrroline-5-carboxylate + NADPH + 2 H(+)</text>
        <dbReference type="Rhea" id="RHEA:14109"/>
        <dbReference type="ChEBI" id="CHEBI:15378"/>
        <dbReference type="ChEBI" id="CHEBI:17388"/>
        <dbReference type="ChEBI" id="CHEBI:57783"/>
        <dbReference type="ChEBI" id="CHEBI:58349"/>
        <dbReference type="ChEBI" id="CHEBI:60039"/>
        <dbReference type="EC" id="1.5.1.2"/>
    </reaction>
</comment>
<feature type="domain" description="Pyrroline-5-carboxylate reductase dimerisation" evidence="15">
    <location>
        <begin position="161"/>
        <end position="263"/>
    </location>
</feature>
<evidence type="ECO:0000313" key="17">
    <source>
        <dbReference type="Proteomes" id="UP001142055"/>
    </source>
</evidence>
<evidence type="ECO:0000256" key="4">
    <source>
        <dbReference type="ARBA" id="ARBA00012855"/>
    </source>
</evidence>
<comment type="similarity">
    <text evidence="3">Belongs to the pyrroline-5-carboxylate reductase family.</text>
</comment>
<evidence type="ECO:0000256" key="12">
    <source>
        <dbReference type="ARBA" id="ARBA00052690"/>
    </source>
</evidence>
<keyword evidence="7" id="KW-0028">Amino-acid biosynthesis</keyword>
<proteinExistence type="inferred from homology"/>
<protein>
    <recommendedName>
        <fullName evidence="5">Pyrroline-5-carboxylate reductase</fullName>
        <ecNumber evidence="4">1.5.1.2</ecNumber>
    </recommendedName>
</protein>
<dbReference type="AlphaFoldDB" id="A0A9Q0RQ57"/>
<evidence type="ECO:0000256" key="6">
    <source>
        <dbReference type="ARBA" id="ARBA00022490"/>
    </source>
</evidence>
<sequence>MLIGFIGSGKIAQALIKGFLSARITKVESILASAPKDDFKNHTKTRDIGCRTTYCNDDVVKHSDIVILAVKPPLVETVLHEVKPLITPKHLMVSIAAGITSQTIEQALGNECRVVRVMSNTPVLIRQGATVFALGKKANKADGELVKRLFESVGICEQIPENLIDAVTALSGSGPAYTYMCMEALADAGVREGIPRELSYNLVAQTVLGAARMVAETGKHPAGLKDDVCSPAGCTINAMYHLDKSGFRSILMDAVQIATKVSKSSSQ</sequence>
<dbReference type="InterPro" id="IPR028939">
    <property type="entry name" value="P5C_Rdtase_cat_N"/>
</dbReference>
<feature type="binding site" evidence="13">
    <location>
        <begin position="69"/>
        <end position="72"/>
    </location>
    <ligand>
        <name>NADP(+)</name>
        <dbReference type="ChEBI" id="CHEBI:58349"/>
    </ligand>
</feature>
<name>A0A9Q0RQ57_BLOTA</name>
<dbReference type="FunFam" id="1.10.3730.10:FF:000001">
    <property type="entry name" value="Pyrroline-5-carboxylate reductase"/>
    <property type="match status" value="1"/>
</dbReference>
<keyword evidence="8" id="KW-0641">Proline biosynthesis</keyword>
<comment type="pathway">
    <text evidence="2">Amino-acid biosynthesis; L-proline biosynthesis; L-proline from L-glutamate 5-semialdehyde: step 1/1.</text>
</comment>
<keyword evidence="6" id="KW-0963">Cytoplasm</keyword>
<dbReference type="HAMAP" id="MF_01925">
    <property type="entry name" value="P5C_reductase"/>
    <property type="match status" value="1"/>
</dbReference>
<feature type="domain" description="Pyrroline-5-carboxylate reductase catalytic N-terminal" evidence="14">
    <location>
        <begin position="3"/>
        <end position="98"/>
    </location>
</feature>
<dbReference type="PANTHER" id="PTHR11645">
    <property type="entry name" value="PYRROLINE-5-CARBOXYLATE REDUCTASE"/>
    <property type="match status" value="1"/>
</dbReference>
<evidence type="ECO:0000256" key="5">
    <source>
        <dbReference type="ARBA" id="ARBA00021413"/>
    </source>
</evidence>
<comment type="subcellular location">
    <subcellularLocation>
        <location evidence="1">Cytoplasm</location>
    </subcellularLocation>
</comment>
<dbReference type="EC" id="1.5.1.2" evidence="4"/>
<dbReference type="EMBL" id="JAPWDV010000001">
    <property type="protein sequence ID" value="KAJ6222265.1"/>
    <property type="molecule type" value="Genomic_DNA"/>
</dbReference>
<dbReference type="GO" id="GO:0005737">
    <property type="term" value="C:cytoplasm"/>
    <property type="evidence" value="ECO:0007669"/>
    <property type="project" value="UniProtKB-SubCell"/>
</dbReference>
<dbReference type="InterPro" id="IPR029036">
    <property type="entry name" value="P5CR_dimer"/>
</dbReference>
<comment type="catalytic activity">
    <reaction evidence="11">
        <text>L-proline + NAD(+) = (S)-1-pyrroline-5-carboxylate + NADH + 2 H(+)</text>
        <dbReference type="Rhea" id="RHEA:14105"/>
        <dbReference type="ChEBI" id="CHEBI:15378"/>
        <dbReference type="ChEBI" id="CHEBI:17388"/>
        <dbReference type="ChEBI" id="CHEBI:57540"/>
        <dbReference type="ChEBI" id="CHEBI:57945"/>
        <dbReference type="ChEBI" id="CHEBI:60039"/>
        <dbReference type="EC" id="1.5.1.2"/>
    </reaction>
</comment>
<dbReference type="Pfam" id="PF14748">
    <property type="entry name" value="P5CR_dimer"/>
    <property type="match status" value="1"/>
</dbReference>
<gene>
    <name evidence="16" type="ORF">RDWZM_000810</name>
</gene>
<dbReference type="OMA" id="VWAVKPQ"/>
<evidence type="ECO:0000256" key="8">
    <source>
        <dbReference type="ARBA" id="ARBA00022650"/>
    </source>
</evidence>
<evidence type="ECO:0000256" key="10">
    <source>
        <dbReference type="ARBA" id="ARBA00023002"/>
    </source>
</evidence>
<evidence type="ECO:0000259" key="14">
    <source>
        <dbReference type="Pfam" id="PF03807"/>
    </source>
</evidence>
<dbReference type="SUPFAM" id="SSF48179">
    <property type="entry name" value="6-phosphogluconate dehydrogenase C-terminal domain-like"/>
    <property type="match status" value="1"/>
</dbReference>
<keyword evidence="10" id="KW-0560">Oxidoreductase</keyword>
<dbReference type="InterPro" id="IPR000304">
    <property type="entry name" value="Pyrroline-COOH_reductase"/>
</dbReference>
<reference evidence="16" key="1">
    <citation type="submission" date="2022-12" db="EMBL/GenBank/DDBJ databases">
        <title>Genome assemblies of Blomia tropicalis.</title>
        <authorList>
            <person name="Cui Y."/>
        </authorList>
    </citation>
    <scope>NUCLEOTIDE SEQUENCE</scope>
    <source>
        <tissue evidence="16">Adult mites</tissue>
    </source>
</reference>
<dbReference type="OrthoDB" id="10263291at2759"/>
<dbReference type="PIRSF" id="PIRSF000193">
    <property type="entry name" value="Pyrrol-5-carb_rd"/>
    <property type="match status" value="1"/>
</dbReference>
<dbReference type="Proteomes" id="UP001142055">
    <property type="component" value="Chromosome 1"/>
</dbReference>
<evidence type="ECO:0000256" key="2">
    <source>
        <dbReference type="ARBA" id="ARBA00005205"/>
    </source>
</evidence>
<dbReference type="InterPro" id="IPR036291">
    <property type="entry name" value="NAD(P)-bd_dom_sf"/>
</dbReference>
<dbReference type="GO" id="GO:0055129">
    <property type="term" value="P:L-proline biosynthetic process"/>
    <property type="evidence" value="ECO:0007669"/>
    <property type="project" value="TreeGrafter"/>
</dbReference>